<evidence type="ECO:0000256" key="1">
    <source>
        <dbReference type="ARBA" id="ARBA00022676"/>
    </source>
</evidence>
<dbReference type="GO" id="GO:1903509">
    <property type="term" value="P:liposaccharide metabolic process"/>
    <property type="evidence" value="ECO:0007669"/>
    <property type="project" value="UniProtKB-ARBA"/>
</dbReference>
<dbReference type="STRING" id="1210086.GCA_001613105_03287"/>
<protein>
    <submittedName>
        <fullName evidence="5">Glycosyltransferase involved in cell wall biosynthesis</fullName>
    </submittedName>
</protein>
<evidence type="ECO:0000259" key="3">
    <source>
        <dbReference type="Pfam" id="PF00534"/>
    </source>
</evidence>
<dbReference type="EMBL" id="QQBC01000007">
    <property type="protein sequence ID" value="RDI65011.1"/>
    <property type="molecule type" value="Genomic_DNA"/>
</dbReference>
<gene>
    <name evidence="5" type="ORF">DFR76_107389</name>
</gene>
<keyword evidence="6" id="KW-1185">Reference proteome</keyword>
<evidence type="ECO:0000313" key="6">
    <source>
        <dbReference type="Proteomes" id="UP000254869"/>
    </source>
</evidence>
<dbReference type="AlphaFoldDB" id="A0A370I4E0"/>
<dbReference type="InterPro" id="IPR028098">
    <property type="entry name" value="Glyco_trans_4-like_N"/>
</dbReference>
<dbReference type="Pfam" id="PF13439">
    <property type="entry name" value="Glyco_transf_4"/>
    <property type="match status" value="1"/>
</dbReference>
<dbReference type="CDD" id="cd03801">
    <property type="entry name" value="GT4_PimA-like"/>
    <property type="match status" value="1"/>
</dbReference>
<proteinExistence type="predicted"/>
<dbReference type="Pfam" id="PF00534">
    <property type="entry name" value="Glycos_transf_1"/>
    <property type="match status" value="1"/>
</dbReference>
<dbReference type="InterPro" id="IPR050194">
    <property type="entry name" value="Glycosyltransferase_grp1"/>
</dbReference>
<keyword evidence="2 5" id="KW-0808">Transferase</keyword>
<accession>A0A370I4E0</accession>
<organism evidence="5 6">
    <name type="scientific">Nocardia pseudobrasiliensis</name>
    <dbReference type="NCBI Taxonomy" id="45979"/>
    <lineage>
        <taxon>Bacteria</taxon>
        <taxon>Bacillati</taxon>
        <taxon>Actinomycetota</taxon>
        <taxon>Actinomycetes</taxon>
        <taxon>Mycobacteriales</taxon>
        <taxon>Nocardiaceae</taxon>
        <taxon>Nocardia</taxon>
    </lineage>
</organism>
<sequence>MTRILLVNHTPLDGSGSGTYTANLRRILTAHGHRVAVLCPESGDMPVALPFERFPTFTGHPRSSLTYAELRPEQLSALVEAWAANIDDAVARFRPDIVHVQHIWIPLEAALRSGPPVVATCHGSEIGLLSKRAAAGDRALADENLPPIICVSEYVAARLRRECAIDASRLILLPNAYDDSLFRPRADRGMRDRRIGFVSRLVRYKRVDFFLELADRLCAVGVAREFLIVGDGPDRRRSIALARECRGAVEFLGAVPHARMPEVYGALDVLVACAVDEPFGLTAVEAAACGTPVVVPRSGGLGELERAPHILGFEPEDPGSAQAAVVAALSGSHAGRRARAGYIGRTYGSARYALALNEIYDRARRH</sequence>
<dbReference type="Proteomes" id="UP000254869">
    <property type="component" value="Unassembled WGS sequence"/>
</dbReference>
<dbReference type="PANTHER" id="PTHR45947:SF13">
    <property type="entry name" value="TRANSFERASE"/>
    <property type="match status" value="1"/>
</dbReference>
<evidence type="ECO:0000259" key="4">
    <source>
        <dbReference type="Pfam" id="PF13439"/>
    </source>
</evidence>
<feature type="domain" description="Glycosyltransferase subfamily 4-like N-terminal" evidence="4">
    <location>
        <begin position="15"/>
        <end position="180"/>
    </location>
</feature>
<feature type="domain" description="Glycosyl transferase family 1" evidence="3">
    <location>
        <begin position="190"/>
        <end position="338"/>
    </location>
</feature>
<name>A0A370I4E0_9NOCA</name>
<dbReference type="Gene3D" id="3.40.50.2000">
    <property type="entry name" value="Glycogen Phosphorylase B"/>
    <property type="match status" value="2"/>
</dbReference>
<keyword evidence="1" id="KW-0328">Glycosyltransferase</keyword>
<evidence type="ECO:0000256" key="2">
    <source>
        <dbReference type="ARBA" id="ARBA00022679"/>
    </source>
</evidence>
<dbReference type="GO" id="GO:0016757">
    <property type="term" value="F:glycosyltransferase activity"/>
    <property type="evidence" value="ECO:0007669"/>
    <property type="project" value="UniProtKB-KW"/>
</dbReference>
<dbReference type="PANTHER" id="PTHR45947">
    <property type="entry name" value="SULFOQUINOVOSYL TRANSFERASE SQD2"/>
    <property type="match status" value="1"/>
</dbReference>
<comment type="caution">
    <text evidence="5">The sequence shown here is derived from an EMBL/GenBank/DDBJ whole genome shotgun (WGS) entry which is preliminary data.</text>
</comment>
<evidence type="ECO:0000313" key="5">
    <source>
        <dbReference type="EMBL" id="RDI65011.1"/>
    </source>
</evidence>
<dbReference type="SUPFAM" id="SSF53756">
    <property type="entry name" value="UDP-Glycosyltransferase/glycogen phosphorylase"/>
    <property type="match status" value="1"/>
</dbReference>
<reference evidence="5 6" key="1">
    <citation type="submission" date="2018-07" db="EMBL/GenBank/DDBJ databases">
        <title>Genomic Encyclopedia of Type Strains, Phase IV (KMG-IV): sequencing the most valuable type-strain genomes for metagenomic binning, comparative biology and taxonomic classification.</title>
        <authorList>
            <person name="Goeker M."/>
        </authorList>
    </citation>
    <scope>NUCLEOTIDE SEQUENCE [LARGE SCALE GENOMIC DNA]</scope>
    <source>
        <strain evidence="5 6">DSM 44290</strain>
    </source>
</reference>
<dbReference type="RefSeq" id="WP_067998455.1">
    <property type="nucleotide sequence ID" value="NZ_QQBC01000007.1"/>
</dbReference>
<dbReference type="GO" id="GO:1901137">
    <property type="term" value="P:carbohydrate derivative biosynthetic process"/>
    <property type="evidence" value="ECO:0007669"/>
    <property type="project" value="UniProtKB-ARBA"/>
</dbReference>
<dbReference type="InterPro" id="IPR001296">
    <property type="entry name" value="Glyco_trans_1"/>
</dbReference>